<accession>A0A0N0VJN3</accession>
<dbReference type="RefSeq" id="WP_054063031.1">
    <property type="nucleotide sequence ID" value="NZ_JAQMZR010000046.1"/>
</dbReference>
<evidence type="ECO:0000313" key="1">
    <source>
        <dbReference type="EMBL" id="KPA90816.1"/>
    </source>
</evidence>
<dbReference type="Gene3D" id="3.30.1460.10">
    <property type="match status" value="1"/>
</dbReference>
<sequence length="135" mass="15019">MQNMDIAERLRAALLYSGCTAAQLGSFDGHSTIELEMKEQPNIRVDVIDGDVWLWSVLAQMSPAAFAYSAEALLRYLLRGNADARTGQLQLFEADGQFEVRLMLGEPALASDQSFAEAIDGFMQDTEELCRIIRQ</sequence>
<dbReference type="EMBL" id="JSYZ01000009">
    <property type="protein sequence ID" value="KPA90816.1"/>
    <property type="molecule type" value="Genomic_DNA"/>
</dbReference>
<dbReference type="SUPFAM" id="SSF69635">
    <property type="entry name" value="Type III secretory system chaperone-like"/>
    <property type="match status" value="1"/>
</dbReference>
<name>A0A0N0VJN3_9PSED</name>
<dbReference type="Pfam" id="PF03519">
    <property type="entry name" value="Invas_SpaK"/>
    <property type="match status" value="1"/>
</dbReference>
<reference evidence="1 2" key="1">
    <citation type="journal article" date="2015" name="PLoS ONE">
        <title>Rice-Infecting Pseudomonas Genomes Are Highly Accessorized and Harbor Multiple Putative Virulence Mechanisms to Cause Sheath Brown Rot.</title>
        <authorList>
            <person name="Quibod I.L."/>
            <person name="Grande G."/>
            <person name="Oreiro E.G."/>
            <person name="Borja F.N."/>
            <person name="Dossa G.S."/>
            <person name="Mauleon R."/>
            <person name="Cruz C.V."/>
            <person name="Oliva R."/>
        </authorList>
    </citation>
    <scope>NUCLEOTIDE SEQUENCE [LARGE SCALE GENOMIC DNA]</scope>
    <source>
        <strain evidence="1 2">IRRI 6609</strain>
    </source>
</reference>
<comment type="caution">
    <text evidence="1">The sequence shown here is derived from an EMBL/GenBank/DDBJ whole genome shotgun (WGS) entry which is preliminary data.</text>
</comment>
<dbReference type="STRING" id="50340.PF66_02885"/>
<dbReference type="CDD" id="cd17035">
    <property type="entry name" value="T3SC_IB_Spa15-like"/>
    <property type="match status" value="1"/>
</dbReference>
<dbReference type="PATRIC" id="fig|50340.43.peg.6272"/>
<dbReference type="InterPro" id="IPR003065">
    <property type="entry name" value="Invas_SpaK"/>
</dbReference>
<organism evidence="1 2">
    <name type="scientific">Pseudomonas asplenii</name>
    <dbReference type="NCBI Taxonomy" id="53407"/>
    <lineage>
        <taxon>Bacteria</taxon>
        <taxon>Pseudomonadati</taxon>
        <taxon>Pseudomonadota</taxon>
        <taxon>Gammaproteobacteria</taxon>
        <taxon>Pseudomonadales</taxon>
        <taxon>Pseudomonadaceae</taxon>
        <taxon>Pseudomonas</taxon>
    </lineage>
</organism>
<proteinExistence type="predicted"/>
<gene>
    <name evidence="1" type="ORF">PF66_02885</name>
</gene>
<dbReference type="OrthoDB" id="8588812at2"/>
<dbReference type="AlphaFoldDB" id="A0A0N0VJN3"/>
<keyword evidence="2" id="KW-1185">Reference proteome</keyword>
<evidence type="ECO:0000313" key="2">
    <source>
        <dbReference type="Proteomes" id="UP000037931"/>
    </source>
</evidence>
<dbReference type="Proteomes" id="UP000037931">
    <property type="component" value="Unassembled WGS sequence"/>
</dbReference>
<protein>
    <submittedName>
        <fullName evidence="1">Invasion protein B family</fullName>
    </submittedName>
</protein>
<dbReference type="PRINTS" id="PR01305">
    <property type="entry name" value="SSPAKPROTEIN"/>
</dbReference>